<dbReference type="SUPFAM" id="SSF53850">
    <property type="entry name" value="Periplasmic binding protein-like II"/>
    <property type="match status" value="1"/>
</dbReference>
<accession>A0ABY2J5Z1</accession>
<dbReference type="InterPro" id="IPR004872">
    <property type="entry name" value="Lipoprotein_NlpA"/>
</dbReference>
<dbReference type="PANTHER" id="PTHR30429:SF3">
    <property type="entry name" value="LIPOPROTEIN"/>
    <property type="match status" value="1"/>
</dbReference>
<proteinExistence type="inferred from homology"/>
<keyword evidence="9" id="KW-1185">Reference proteome</keyword>
<dbReference type="Proteomes" id="UP000298355">
    <property type="component" value="Unassembled WGS sequence"/>
</dbReference>
<dbReference type="EMBL" id="SOGJ01000015">
    <property type="protein sequence ID" value="TFC99270.1"/>
    <property type="molecule type" value="Genomic_DNA"/>
</dbReference>
<keyword evidence="6" id="KW-0449">Lipoprotein</keyword>
<reference evidence="8 9" key="1">
    <citation type="submission" date="2019-03" db="EMBL/GenBank/DDBJ databases">
        <title>Genomics of glacier-inhabiting Cryobacterium strains.</title>
        <authorList>
            <person name="Liu Q."/>
            <person name="Xin Y.-H."/>
        </authorList>
    </citation>
    <scope>NUCLEOTIDE SEQUENCE [LARGE SCALE GENOMIC DNA]</scope>
    <source>
        <strain evidence="8 9">TMT4-23</strain>
    </source>
</reference>
<dbReference type="PANTHER" id="PTHR30429">
    <property type="entry name" value="D-METHIONINE-BINDING LIPOPROTEIN METQ"/>
    <property type="match status" value="1"/>
</dbReference>
<dbReference type="Gene3D" id="3.40.190.10">
    <property type="entry name" value="Periplasmic binding protein-like II"/>
    <property type="match status" value="2"/>
</dbReference>
<comment type="similarity">
    <text evidence="2">Belongs to the NlpA lipoprotein family.</text>
</comment>
<name>A0ABY2J5Z1_9MICO</name>
<evidence type="ECO:0000256" key="2">
    <source>
        <dbReference type="ARBA" id="ARBA00008973"/>
    </source>
</evidence>
<evidence type="ECO:0000256" key="3">
    <source>
        <dbReference type="ARBA" id="ARBA00022729"/>
    </source>
</evidence>
<keyword evidence="5" id="KW-0564">Palmitate</keyword>
<sequence length="327" mass="34158">MQRHRLPPLLSRGSSVPETRPAPTAAKTAPTANKGNPIVKKKLLATLAVVPLVALLAGCSGAAADDAVKIGVVGASDPYWAEYTDAAAEAGITVDIIDFAVFEQPNPALSAGELDLNQFQHIVYLGEYNVASKQDLTPIGATAIYPLGLYSTEYGDVSEIKKGDVVSVPNDASNLARALLVLQSAKLITLSDGGSIYSTLDDIDTANSTVTVTALEASLTATSLPDVAAAIINNDFVEKAGLKFEDALAQDDPTDPNALPYVNVFAARAEDKDNATYKKLVEIYQTTKDVQDGVLAVSGGSAVLVQTPVADLEASLATVEKDTKAKK</sequence>
<keyword evidence="3" id="KW-0732">Signal</keyword>
<evidence type="ECO:0000256" key="7">
    <source>
        <dbReference type="SAM" id="MobiDB-lite"/>
    </source>
</evidence>
<feature type="region of interest" description="Disordered" evidence="7">
    <location>
        <begin position="1"/>
        <end position="33"/>
    </location>
</feature>
<keyword evidence="4" id="KW-0472">Membrane</keyword>
<evidence type="ECO:0000256" key="4">
    <source>
        <dbReference type="ARBA" id="ARBA00023136"/>
    </source>
</evidence>
<dbReference type="Pfam" id="PF03180">
    <property type="entry name" value="Lipoprotein_9"/>
    <property type="match status" value="1"/>
</dbReference>
<evidence type="ECO:0000313" key="8">
    <source>
        <dbReference type="EMBL" id="TFC99270.1"/>
    </source>
</evidence>
<evidence type="ECO:0000256" key="6">
    <source>
        <dbReference type="ARBA" id="ARBA00023288"/>
    </source>
</evidence>
<evidence type="ECO:0000256" key="5">
    <source>
        <dbReference type="ARBA" id="ARBA00023139"/>
    </source>
</evidence>
<evidence type="ECO:0000313" key="9">
    <source>
        <dbReference type="Proteomes" id="UP000298355"/>
    </source>
</evidence>
<feature type="compositionally biased region" description="Low complexity" evidence="7">
    <location>
        <begin position="17"/>
        <end position="32"/>
    </location>
</feature>
<protein>
    <submittedName>
        <fullName evidence="8">Methionine ABC transporter substrate-binding protein</fullName>
    </submittedName>
</protein>
<comment type="subcellular location">
    <subcellularLocation>
        <location evidence="1">Membrane</location>
        <topology evidence="1">Lipid-anchor</topology>
    </subcellularLocation>
</comment>
<organism evidence="8 9">
    <name type="scientific">Cryobacterium breve</name>
    <dbReference type="NCBI Taxonomy" id="1259258"/>
    <lineage>
        <taxon>Bacteria</taxon>
        <taxon>Bacillati</taxon>
        <taxon>Actinomycetota</taxon>
        <taxon>Actinomycetes</taxon>
        <taxon>Micrococcales</taxon>
        <taxon>Microbacteriaceae</taxon>
        <taxon>Cryobacterium</taxon>
    </lineage>
</organism>
<gene>
    <name evidence="8" type="ORF">E3O65_06235</name>
</gene>
<comment type="caution">
    <text evidence="8">The sequence shown here is derived from an EMBL/GenBank/DDBJ whole genome shotgun (WGS) entry which is preliminary data.</text>
</comment>
<evidence type="ECO:0000256" key="1">
    <source>
        <dbReference type="ARBA" id="ARBA00004635"/>
    </source>
</evidence>